<gene>
    <name evidence="2" type="ORF">Slin15195_G105470</name>
</gene>
<organism evidence="2 3">
    <name type="scientific">Septoria linicola</name>
    <dbReference type="NCBI Taxonomy" id="215465"/>
    <lineage>
        <taxon>Eukaryota</taxon>
        <taxon>Fungi</taxon>
        <taxon>Dikarya</taxon>
        <taxon>Ascomycota</taxon>
        <taxon>Pezizomycotina</taxon>
        <taxon>Dothideomycetes</taxon>
        <taxon>Dothideomycetidae</taxon>
        <taxon>Mycosphaerellales</taxon>
        <taxon>Mycosphaerellaceae</taxon>
        <taxon>Septoria</taxon>
    </lineage>
</organism>
<feature type="compositionally biased region" description="Polar residues" evidence="1">
    <location>
        <begin position="13"/>
        <end position="28"/>
    </location>
</feature>
<sequence>MPVPPPAVMQPALSITRSNSTTGGATDQASRRVSLGLRTHSSGDSSTSSTNVPKETYNWRGQRYEVDEDTLPE</sequence>
<keyword evidence="3" id="KW-1185">Reference proteome</keyword>
<feature type="compositionally biased region" description="Low complexity" evidence="1">
    <location>
        <begin position="39"/>
        <end position="50"/>
    </location>
</feature>
<evidence type="ECO:0000256" key="1">
    <source>
        <dbReference type="SAM" id="MobiDB-lite"/>
    </source>
</evidence>
<name>A0A9Q9EQ69_9PEZI</name>
<dbReference type="Proteomes" id="UP001056384">
    <property type="component" value="Chromosome 9"/>
</dbReference>
<dbReference type="AlphaFoldDB" id="A0A9Q9EQ69"/>
<evidence type="ECO:0000313" key="3">
    <source>
        <dbReference type="Proteomes" id="UP001056384"/>
    </source>
</evidence>
<evidence type="ECO:0000313" key="2">
    <source>
        <dbReference type="EMBL" id="USW57228.1"/>
    </source>
</evidence>
<proteinExistence type="predicted"/>
<dbReference type="EMBL" id="CP099426">
    <property type="protein sequence ID" value="USW57228.1"/>
    <property type="molecule type" value="Genomic_DNA"/>
</dbReference>
<reference evidence="2" key="1">
    <citation type="submission" date="2022-06" db="EMBL/GenBank/DDBJ databases">
        <title>Complete genome sequences of two strains of the flax pathogen Septoria linicola.</title>
        <authorList>
            <person name="Lapalu N."/>
            <person name="Simon A."/>
            <person name="Demenou B."/>
            <person name="Paumier D."/>
            <person name="Guillot M.-P."/>
            <person name="Gout L."/>
            <person name="Valade R."/>
        </authorList>
    </citation>
    <scope>NUCLEOTIDE SEQUENCE</scope>
    <source>
        <strain evidence="2">SE15195</strain>
    </source>
</reference>
<feature type="region of interest" description="Disordered" evidence="1">
    <location>
        <begin position="1"/>
        <end position="73"/>
    </location>
</feature>
<protein>
    <submittedName>
        <fullName evidence="2">Uncharacterized protein</fullName>
    </submittedName>
</protein>
<accession>A0A9Q9EQ69</accession>